<evidence type="ECO:0000313" key="2">
    <source>
        <dbReference type="Proteomes" id="UP000789366"/>
    </source>
</evidence>
<accession>A0ACA9NCM3</accession>
<organism evidence="1 2">
    <name type="scientific">Cetraspora pellucida</name>
    <dbReference type="NCBI Taxonomy" id="1433469"/>
    <lineage>
        <taxon>Eukaryota</taxon>
        <taxon>Fungi</taxon>
        <taxon>Fungi incertae sedis</taxon>
        <taxon>Mucoromycota</taxon>
        <taxon>Glomeromycotina</taxon>
        <taxon>Glomeromycetes</taxon>
        <taxon>Diversisporales</taxon>
        <taxon>Gigasporaceae</taxon>
        <taxon>Cetraspora</taxon>
    </lineage>
</organism>
<dbReference type="EMBL" id="CAJVPW010013775">
    <property type="protein sequence ID" value="CAG8647936.1"/>
    <property type="molecule type" value="Genomic_DNA"/>
</dbReference>
<evidence type="ECO:0000313" key="1">
    <source>
        <dbReference type="EMBL" id="CAG8647936.1"/>
    </source>
</evidence>
<dbReference type="Proteomes" id="UP000789366">
    <property type="component" value="Unassembled WGS sequence"/>
</dbReference>
<protein>
    <submittedName>
        <fullName evidence="1">13152_t:CDS:1</fullName>
    </submittedName>
</protein>
<proteinExistence type="predicted"/>
<reference evidence="1" key="1">
    <citation type="submission" date="2021-06" db="EMBL/GenBank/DDBJ databases">
        <authorList>
            <person name="Kallberg Y."/>
            <person name="Tangrot J."/>
            <person name="Rosling A."/>
        </authorList>
    </citation>
    <scope>NUCLEOTIDE SEQUENCE</scope>
    <source>
        <strain evidence="1">28 12/20/2015</strain>
    </source>
</reference>
<keyword evidence="2" id="KW-1185">Reference proteome</keyword>
<feature type="non-terminal residue" evidence="1">
    <location>
        <position position="1"/>
    </location>
</feature>
<gene>
    <name evidence="1" type="ORF">SPELUC_LOCUS8803</name>
</gene>
<comment type="caution">
    <text evidence="1">The sequence shown here is derived from an EMBL/GenBank/DDBJ whole genome shotgun (WGS) entry which is preliminary data.</text>
</comment>
<sequence>GYIWEATPQNVIIHKSWYSFCQKYKCEKLCCEIVMQYLGPPSRIHRPDFLKTHEYPTGLELNIPYYKYGFAIEVQGQQHKYYVKHFYRSLEGFNNMLA</sequence>
<name>A0ACA9NCM3_9GLOM</name>